<dbReference type="Pfam" id="PF01113">
    <property type="entry name" value="DapB_N"/>
    <property type="match status" value="1"/>
</dbReference>
<comment type="subunit">
    <text evidence="9">Homotetramer.</text>
</comment>
<comment type="subcellular location">
    <subcellularLocation>
        <location evidence="9">Cytoplasm</location>
    </subcellularLocation>
</comment>
<feature type="domain" description="Dihydrodipicolinate reductase N-terminal" evidence="11">
    <location>
        <begin position="1"/>
        <end position="108"/>
    </location>
</feature>
<dbReference type="PANTHER" id="PTHR20836:SF7">
    <property type="entry name" value="4-HYDROXY-TETRAHYDRODIPICOLINATE REDUCTASE"/>
    <property type="match status" value="1"/>
</dbReference>
<keyword evidence="2 9" id="KW-0963">Cytoplasm</keyword>
<comment type="caution">
    <text evidence="9">Was originally thought to be a dihydrodipicolinate reductase (DHDPR), catalyzing the conversion of dihydrodipicolinate to tetrahydrodipicolinate. However, it was shown in E.coli that the substrate of the enzymatic reaction is not dihydrodipicolinate (DHDP) but in fact (2S,4S)-4-hydroxy-2,3,4,5-tetrahydrodipicolinic acid (HTPA), the product released by the DapA-catalyzed reaction.</text>
</comment>
<feature type="binding site" evidence="9">
    <location>
        <begin position="7"/>
        <end position="12"/>
    </location>
    <ligand>
        <name>NAD(+)</name>
        <dbReference type="ChEBI" id="CHEBI:57540"/>
    </ligand>
</feature>
<protein>
    <recommendedName>
        <fullName evidence="9 10">4-hydroxy-tetrahydrodipicolinate reductase</fullName>
        <shortName evidence="9">HTPA reductase</shortName>
        <ecNumber evidence="9 10">1.17.1.8</ecNumber>
    </recommendedName>
</protein>
<evidence type="ECO:0000256" key="7">
    <source>
        <dbReference type="ARBA" id="ARBA00023027"/>
    </source>
</evidence>
<feature type="binding site" evidence="9">
    <location>
        <begin position="81"/>
        <end position="83"/>
    </location>
    <ligand>
        <name>NAD(+)</name>
        <dbReference type="ChEBI" id="CHEBI:57540"/>
    </ligand>
</feature>
<dbReference type="HAMAP" id="MF_00102">
    <property type="entry name" value="DapB"/>
    <property type="match status" value="1"/>
</dbReference>
<dbReference type="InterPro" id="IPR022664">
    <property type="entry name" value="DapB_N_CS"/>
</dbReference>
<dbReference type="EC" id="1.17.1.8" evidence="9 10"/>
<keyword evidence="8 9" id="KW-0457">Lysine biosynthesis</keyword>
<name>A0ABS6F8N0_9FIRM</name>
<feature type="domain" description="Dihydrodipicolinate reductase C-terminal" evidence="12">
    <location>
        <begin position="111"/>
        <end position="241"/>
    </location>
</feature>
<comment type="similarity">
    <text evidence="1 9">Belongs to the DapB family.</text>
</comment>
<evidence type="ECO:0000256" key="9">
    <source>
        <dbReference type="HAMAP-Rule" id="MF_00102"/>
    </source>
</evidence>
<evidence type="ECO:0000256" key="8">
    <source>
        <dbReference type="ARBA" id="ARBA00023154"/>
    </source>
</evidence>
<dbReference type="EMBL" id="JAHLQN010000001">
    <property type="protein sequence ID" value="MBU5625659.1"/>
    <property type="molecule type" value="Genomic_DNA"/>
</dbReference>
<evidence type="ECO:0000259" key="12">
    <source>
        <dbReference type="Pfam" id="PF05173"/>
    </source>
</evidence>
<keyword evidence="6 9" id="KW-0560">Oxidoreductase</keyword>
<dbReference type="CDD" id="cd02274">
    <property type="entry name" value="DHDPR_N"/>
    <property type="match status" value="1"/>
</dbReference>
<keyword evidence="5 9" id="KW-0220">Diaminopimelate biosynthesis</keyword>
<keyword evidence="3 9" id="KW-0028">Amino-acid biosynthesis</keyword>
<accession>A0ABS6F8N0</accession>
<feature type="active site" description="Proton donor" evidence="9">
    <location>
        <position position="141"/>
    </location>
</feature>
<comment type="catalytic activity">
    <reaction evidence="9">
        <text>(S)-2,3,4,5-tetrahydrodipicolinate + NAD(+) + H2O = (2S,4S)-4-hydroxy-2,3,4,5-tetrahydrodipicolinate + NADH + H(+)</text>
        <dbReference type="Rhea" id="RHEA:35323"/>
        <dbReference type="ChEBI" id="CHEBI:15377"/>
        <dbReference type="ChEBI" id="CHEBI:15378"/>
        <dbReference type="ChEBI" id="CHEBI:16845"/>
        <dbReference type="ChEBI" id="CHEBI:57540"/>
        <dbReference type="ChEBI" id="CHEBI:57945"/>
        <dbReference type="ChEBI" id="CHEBI:67139"/>
        <dbReference type="EC" id="1.17.1.8"/>
    </reaction>
</comment>
<feature type="binding site" evidence="9">
    <location>
        <position position="38"/>
    </location>
    <ligand>
        <name>NADP(+)</name>
        <dbReference type="ChEBI" id="CHEBI:58349"/>
    </ligand>
</feature>
<dbReference type="PANTHER" id="PTHR20836">
    <property type="entry name" value="DIHYDRODIPICOLINATE REDUCTASE"/>
    <property type="match status" value="1"/>
</dbReference>
<evidence type="ECO:0000256" key="10">
    <source>
        <dbReference type="NCBIfam" id="TIGR00036"/>
    </source>
</evidence>
<keyword evidence="14" id="KW-1185">Reference proteome</keyword>
<dbReference type="PIRSF" id="PIRSF000161">
    <property type="entry name" value="DHPR"/>
    <property type="match status" value="1"/>
</dbReference>
<gene>
    <name evidence="9 13" type="primary">dapB</name>
    <name evidence="13" type="ORF">KQI82_01755</name>
</gene>
<comment type="function">
    <text evidence="9">Catalyzes the conversion of 4-hydroxy-tetrahydrodipicolinate (HTPA) to tetrahydrodipicolinate.</text>
</comment>
<feature type="binding site" evidence="9">
    <location>
        <begin position="147"/>
        <end position="148"/>
    </location>
    <ligand>
        <name>(S)-2,3,4,5-tetrahydrodipicolinate</name>
        <dbReference type="ChEBI" id="CHEBI:16845"/>
    </ligand>
</feature>
<comment type="pathway">
    <text evidence="9">Amino-acid biosynthesis; L-lysine biosynthesis via DAP pathway; (S)-tetrahydrodipicolinate from L-aspartate: step 4/4.</text>
</comment>
<comment type="caution">
    <text evidence="13">The sequence shown here is derived from an EMBL/GenBank/DDBJ whole genome shotgun (WGS) entry which is preliminary data.</text>
</comment>
<evidence type="ECO:0000256" key="2">
    <source>
        <dbReference type="ARBA" id="ARBA00022490"/>
    </source>
</evidence>
<sequence length="249" mass="26243">MRIIANGACGHMGREIVRLAEEGYRGGELAAAVDAYGKGEGVLADLHDAPEADVIIDFSHHTAVGPLLAYACGRGLPVVIATTGHTEEERELIFAAAKKIPVFFSANMSVGVALLCSLARQAAAVLEGADIEIVEIHHNRKVDAPSGTALMLADAVREARPELKNHCGRSGQGKREQNEIGISALRMGGVVGTHEVMITTETQTITLKHEAYSRALFAEGALTAARFLQGKGAGLYDMRSMIGESGGAE</sequence>
<dbReference type="PROSITE" id="PS01298">
    <property type="entry name" value="DAPB"/>
    <property type="match status" value="1"/>
</dbReference>
<dbReference type="Proteomes" id="UP000787672">
    <property type="component" value="Unassembled WGS sequence"/>
</dbReference>
<evidence type="ECO:0000313" key="14">
    <source>
        <dbReference type="Proteomes" id="UP000787672"/>
    </source>
</evidence>
<feature type="binding site" evidence="9">
    <location>
        <position position="34"/>
    </location>
    <ligand>
        <name>NAD(+)</name>
        <dbReference type="ChEBI" id="CHEBI:57540"/>
    </ligand>
</feature>
<evidence type="ECO:0000259" key="11">
    <source>
        <dbReference type="Pfam" id="PF01113"/>
    </source>
</evidence>
<evidence type="ECO:0000313" key="13">
    <source>
        <dbReference type="EMBL" id="MBU5625659.1"/>
    </source>
</evidence>
<dbReference type="Pfam" id="PF05173">
    <property type="entry name" value="DapB_C"/>
    <property type="match status" value="1"/>
</dbReference>
<evidence type="ECO:0000256" key="3">
    <source>
        <dbReference type="ARBA" id="ARBA00022605"/>
    </source>
</evidence>
<dbReference type="NCBIfam" id="TIGR00036">
    <property type="entry name" value="dapB"/>
    <property type="match status" value="1"/>
</dbReference>
<dbReference type="InterPro" id="IPR022663">
    <property type="entry name" value="DapB_C"/>
</dbReference>
<evidence type="ECO:0000256" key="5">
    <source>
        <dbReference type="ARBA" id="ARBA00022915"/>
    </source>
</evidence>
<proteinExistence type="inferred from homology"/>
<dbReference type="InterPro" id="IPR023940">
    <property type="entry name" value="DHDPR_bac"/>
</dbReference>
<feature type="binding site" evidence="9">
    <location>
        <position position="138"/>
    </location>
    <ligand>
        <name>(S)-2,3,4,5-tetrahydrodipicolinate</name>
        <dbReference type="ChEBI" id="CHEBI:16845"/>
    </ligand>
</feature>
<evidence type="ECO:0000256" key="4">
    <source>
        <dbReference type="ARBA" id="ARBA00022857"/>
    </source>
</evidence>
<feature type="active site" description="Proton donor/acceptor" evidence="9">
    <location>
        <position position="137"/>
    </location>
</feature>
<keyword evidence="4 9" id="KW-0521">NADP</keyword>
<comment type="catalytic activity">
    <reaction evidence="9">
        <text>(S)-2,3,4,5-tetrahydrodipicolinate + NADP(+) + H2O = (2S,4S)-4-hydroxy-2,3,4,5-tetrahydrodipicolinate + NADPH + H(+)</text>
        <dbReference type="Rhea" id="RHEA:35331"/>
        <dbReference type="ChEBI" id="CHEBI:15377"/>
        <dbReference type="ChEBI" id="CHEBI:15378"/>
        <dbReference type="ChEBI" id="CHEBI:16845"/>
        <dbReference type="ChEBI" id="CHEBI:57783"/>
        <dbReference type="ChEBI" id="CHEBI:58349"/>
        <dbReference type="ChEBI" id="CHEBI:67139"/>
        <dbReference type="EC" id="1.17.1.8"/>
    </reaction>
</comment>
<keyword evidence="7 9" id="KW-0520">NAD</keyword>
<feature type="binding site" evidence="9">
    <location>
        <begin position="105"/>
        <end position="108"/>
    </location>
    <ligand>
        <name>NAD(+)</name>
        <dbReference type="ChEBI" id="CHEBI:57540"/>
    </ligand>
</feature>
<evidence type="ECO:0000256" key="6">
    <source>
        <dbReference type="ARBA" id="ARBA00023002"/>
    </source>
</evidence>
<evidence type="ECO:0000256" key="1">
    <source>
        <dbReference type="ARBA" id="ARBA00006642"/>
    </source>
</evidence>
<dbReference type="RefSeq" id="WP_216557864.1">
    <property type="nucleotide sequence ID" value="NZ_JAHLQN010000001.1"/>
</dbReference>
<reference evidence="13 14" key="1">
    <citation type="submission" date="2021-06" db="EMBL/GenBank/DDBJ databases">
        <authorList>
            <person name="Sun Q."/>
            <person name="Li D."/>
        </authorList>
    </citation>
    <scope>NUCLEOTIDE SEQUENCE [LARGE SCALE GENOMIC DNA]</scope>
    <source>
        <strain evidence="13 14">MSJ-2</strain>
    </source>
</reference>
<dbReference type="GO" id="GO:0008839">
    <property type="term" value="F:4-hydroxy-tetrahydrodipicolinate reductase"/>
    <property type="evidence" value="ECO:0007669"/>
    <property type="project" value="UniProtKB-EC"/>
</dbReference>
<dbReference type="InterPro" id="IPR000846">
    <property type="entry name" value="DapB_N"/>
</dbReference>
<organism evidence="13 14">
    <name type="scientific">Dysosmobacter acutus</name>
    <dbReference type="NCBI Taxonomy" id="2841504"/>
    <lineage>
        <taxon>Bacteria</taxon>
        <taxon>Bacillati</taxon>
        <taxon>Bacillota</taxon>
        <taxon>Clostridia</taxon>
        <taxon>Eubacteriales</taxon>
        <taxon>Oscillospiraceae</taxon>
        <taxon>Dysosmobacter</taxon>
    </lineage>
</organism>